<name>A0A915DFJ2_9BILA</name>
<dbReference type="AlphaFoldDB" id="A0A915DFJ2"/>
<proteinExistence type="predicted"/>
<sequence length="162" mass="17736">MTRIMGKLATFSDAAPASLVCTEFDDQSHWHNNANPKAALTWYRSSVAIDPTQLQLATGTNIPPNGTYAIAATDAVDATVNSTMTANLVSDAVPCQVGDAVLSFKFWTSPFVLLTVCTKGITRPTAEKPEFCQVFRLIKALVLWRDFAFYECICFPNFDSSL</sequence>
<accession>A0A915DFJ2</accession>
<keyword evidence="1" id="KW-1185">Reference proteome</keyword>
<dbReference type="WBParaSite" id="jg19343">
    <property type="protein sequence ID" value="jg19343"/>
    <property type="gene ID" value="jg19343"/>
</dbReference>
<evidence type="ECO:0000313" key="2">
    <source>
        <dbReference type="WBParaSite" id="jg19343"/>
    </source>
</evidence>
<protein>
    <submittedName>
        <fullName evidence="2">Ig-like domain-containing protein</fullName>
    </submittedName>
</protein>
<organism evidence="1 2">
    <name type="scientific">Ditylenchus dipsaci</name>
    <dbReference type="NCBI Taxonomy" id="166011"/>
    <lineage>
        <taxon>Eukaryota</taxon>
        <taxon>Metazoa</taxon>
        <taxon>Ecdysozoa</taxon>
        <taxon>Nematoda</taxon>
        <taxon>Chromadorea</taxon>
        <taxon>Rhabditida</taxon>
        <taxon>Tylenchina</taxon>
        <taxon>Tylenchomorpha</taxon>
        <taxon>Sphaerularioidea</taxon>
        <taxon>Anguinidae</taxon>
        <taxon>Anguininae</taxon>
        <taxon>Ditylenchus</taxon>
    </lineage>
</organism>
<evidence type="ECO:0000313" key="1">
    <source>
        <dbReference type="Proteomes" id="UP000887574"/>
    </source>
</evidence>
<reference evidence="2" key="1">
    <citation type="submission" date="2022-11" db="UniProtKB">
        <authorList>
            <consortium name="WormBaseParasite"/>
        </authorList>
    </citation>
    <scope>IDENTIFICATION</scope>
</reference>
<dbReference type="Proteomes" id="UP000887574">
    <property type="component" value="Unplaced"/>
</dbReference>